<proteinExistence type="predicted"/>
<dbReference type="EMBL" id="REGN01006184">
    <property type="protein sequence ID" value="RNA10487.1"/>
    <property type="molecule type" value="Genomic_DNA"/>
</dbReference>
<accession>A0A3M7QGC3</accession>
<dbReference type="Proteomes" id="UP000276133">
    <property type="component" value="Unassembled WGS sequence"/>
</dbReference>
<organism evidence="1 2">
    <name type="scientific">Brachionus plicatilis</name>
    <name type="common">Marine rotifer</name>
    <name type="synonym">Brachionus muelleri</name>
    <dbReference type="NCBI Taxonomy" id="10195"/>
    <lineage>
        <taxon>Eukaryota</taxon>
        <taxon>Metazoa</taxon>
        <taxon>Spiralia</taxon>
        <taxon>Gnathifera</taxon>
        <taxon>Rotifera</taxon>
        <taxon>Eurotatoria</taxon>
        <taxon>Monogononta</taxon>
        <taxon>Pseudotrocha</taxon>
        <taxon>Ploima</taxon>
        <taxon>Brachionidae</taxon>
        <taxon>Brachionus</taxon>
    </lineage>
</organism>
<sequence length="59" mass="6887">MDLSIKCIPNNRFGNKEQVRCPAPSSNAKYCLYNIAFYPLNFYDVPLCQINVFYPIELH</sequence>
<comment type="caution">
    <text evidence="1">The sequence shown here is derived from an EMBL/GenBank/DDBJ whole genome shotgun (WGS) entry which is preliminary data.</text>
</comment>
<dbReference type="AlphaFoldDB" id="A0A3M7QGC3"/>
<name>A0A3M7QGC3_BRAPC</name>
<gene>
    <name evidence="1" type="ORF">BpHYR1_044173</name>
</gene>
<evidence type="ECO:0000313" key="2">
    <source>
        <dbReference type="Proteomes" id="UP000276133"/>
    </source>
</evidence>
<protein>
    <submittedName>
        <fullName evidence="1">Uncharacterized protein</fullName>
    </submittedName>
</protein>
<evidence type="ECO:0000313" key="1">
    <source>
        <dbReference type="EMBL" id="RNA10487.1"/>
    </source>
</evidence>
<keyword evidence="2" id="KW-1185">Reference proteome</keyword>
<reference evidence="1 2" key="1">
    <citation type="journal article" date="2018" name="Sci. Rep.">
        <title>Genomic signatures of local adaptation to the degree of environmental predictability in rotifers.</title>
        <authorList>
            <person name="Franch-Gras L."/>
            <person name="Hahn C."/>
            <person name="Garcia-Roger E.M."/>
            <person name="Carmona M.J."/>
            <person name="Serra M."/>
            <person name="Gomez A."/>
        </authorList>
    </citation>
    <scope>NUCLEOTIDE SEQUENCE [LARGE SCALE GENOMIC DNA]</scope>
    <source>
        <strain evidence="1">HYR1</strain>
    </source>
</reference>